<dbReference type="Proteomes" id="UP000301309">
    <property type="component" value="Unassembled WGS sequence"/>
</dbReference>
<evidence type="ECO:0000313" key="2">
    <source>
        <dbReference type="Proteomes" id="UP000301309"/>
    </source>
</evidence>
<protein>
    <submittedName>
        <fullName evidence="1">Uncharacterized protein</fullName>
    </submittedName>
</protein>
<dbReference type="EMBL" id="BJHW01000001">
    <property type="protein sequence ID" value="GDY49851.1"/>
    <property type="molecule type" value="Genomic_DNA"/>
</dbReference>
<reference evidence="1 2" key="1">
    <citation type="journal article" date="2020" name="Int. J. Syst. Evol. Microbiol.">
        <title>Reclassification of Streptomyces castelarensis and Streptomyces sporoclivatus as later heterotypic synonyms of Streptomyces antimycoticus.</title>
        <authorList>
            <person name="Komaki H."/>
            <person name="Tamura T."/>
        </authorList>
    </citation>
    <scope>NUCLEOTIDE SEQUENCE [LARGE SCALE GENOMIC DNA]</scope>
    <source>
        <strain evidence="1 2">NBRC 13459</strain>
    </source>
</reference>
<keyword evidence="2" id="KW-1185">Reference proteome</keyword>
<comment type="caution">
    <text evidence="1">The sequence shown here is derived from an EMBL/GenBank/DDBJ whole genome shotgun (WGS) entry which is preliminary data.</text>
</comment>
<accession>A0A4D4KL25</accession>
<organism evidence="1 2">
    <name type="scientific">Streptomyces violaceusniger</name>
    <dbReference type="NCBI Taxonomy" id="68280"/>
    <lineage>
        <taxon>Bacteria</taxon>
        <taxon>Bacillati</taxon>
        <taxon>Actinomycetota</taxon>
        <taxon>Actinomycetes</taxon>
        <taxon>Kitasatosporales</taxon>
        <taxon>Streptomycetaceae</taxon>
        <taxon>Streptomyces</taxon>
        <taxon>Streptomyces violaceusniger group</taxon>
    </lineage>
</organism>
<sequence>MLGEQRFHARAQLCALGAINRLDERLTGRVVPVESADPYAGLAGGGLQGRRLSVGEGGAGHLEEAGPVALGIGPQAWFTVDSGHEAEVPPVVIRCGGSSA</sequence>
<gene>
    <name evidence="1" type="ORF">SVIO_004740</name>
</gene>
<dbReference type="AlphaFoldDB" id="A0A4D4KL25"/>
<name>A0A4D4KL25_STRVO</name>
<evidence type="ECO:0000313" key="1">
    <source>
        <dbReference type="EMBL" id="GDY49851.1"/>
    </source>
</evidence>
<proteinExistence type="predicted"/>